<dbReference type="GeneID" id="105171199"/>
<feature type="coiled-coil region" evidence="1">
    <location>
        <begin position="112"/>
        <end position="139"/>
    </location>
</feature>
<organism evidence="4 5">
    <name type="scientific">Sesamum indicum</name>
    <name type="common">Oriental sesame</name>
    <name type="synonym">Sesamum orientale</name>
    <dbReference type="NCBI Taxonomy" id="4182"/>
    <lineage>
        <taxon>Eukaryota</taxon>
        <taxon>Viridiplantae</taxon>
        <taxon>Streptophyta</taxon>
        <taxon>Embryophyta</taxon>
        <taxon>Tracheophyta</taxon>
        <taxon>Spermatophyta</taxon>
        <taxon>Magnoliopsida</taxon>
        <taxon>eudicotyledons</taxon>
        <taxon>Gunneridae</taxon>
        <taxon>Pentapetalae</taxon>
        <taxon>asterids</taxon>
        <taxon>lamiids</taxon>
        <taxon>Lamiales</taxon>
        <taxon>Pedaliaceae</taxon>
        <taxon>Sesamum</taxon>
    </lineage>
</organism>
<evidence type="ECO:0000313" key="5">
    <source>
        <dbReference type="RefSeq" id="XP_011090535.1"/>
    </source>
</evidence>
<feature type="compositionally biased region" description="Basic and acidic residues" evidence="2">
    <location>
        <begin position="67"/>
        <end position="82"/>
    </location>
</feature>
<sequence>MEGSSRRDQPAEETPRKGDERMIQMTREELQHMIDEASRKAIVEYERRTVTPAREGVKRQLFQETEAEQRRETLRAPERGPERTLSNEVTSKRTVVSRKTAARQPAISREEVDSVGKQIEQLGKQIEELKKRGELVSQNRSSPFTNRILLEVVDNNFRFPDLPKYDGSKDPREHVAAFDLVMNLYGQTDPIKAKLFVTTLKGKAQEWFTSLGSGTIDSYEQLIHKFSFNFASKRKAKRSATHLFTIRQREDKTLKTFMGRFNNKLLEVQDLRIDMMVSILIHGLQKGPFASALARDPPTGTEQLMEMAQKYIDEEEMNARKDNYWSRDPSRVRRERSREGKQRAEGDRERKGPYVPRYHRYTPLTTTREKVMMMVENEGLLQRPEKMRDTRTKKNSNKYCRFHKDRGHNTEDCYQLKDEIERLIRQGYFKHLIDRRAEPRDHSRSRSRERLQRDEARASGARDNAPTKGVIHTISRGPTSGDSGRARKRYARENRWKHGELMMHVEKQESIVFGDEDLSSDVVEQNDPMVIKMDIANYQVHKVLIDNGNFVDIIFSDVLRKMDLGDVKLKPVRTPLVGFGGNEVIPEGVIELPVSLGEEPKRKTCMVLFLVVDSPFAYNVVLGRPGLNIFRAVVSTFHLKIKFPTPQGIGEVKCDQRTARQCYNLAVKQGESKKEKRKEETNREAAKRGKMERIEPSGEYKEIELISGNLQKTIRIGSQMTAEMETMMIDFLRSNNDLFAWSPSDFQGINPEIIVHRLNIDPQVKPVKQKKRVFGIERNRIIEEEVAKLLHAGFVREIQYTT</sequence>
<dbReference type="InterPro" id="IPR005162">
    <property type="entry name" value="Retrotrans_gag_dom"/>
</dbReference>
<dbReference type="RefSeq" id="XP_011090535.1">
    <property type="nucleotide sequence ID" value="XM_011092233.1"/>
</dbReference>
<accession>A0A6I9U1W1</accession>
<dbReference type="InParanoid" id="A0A6I9U1W1"/>
<feature type="compositionally biased region" description="Polar residues" evidence="2">
    <location>
        <begin position="84"/>
        <end position="94"/>
    </location>
</feature>
<feature type="region of interest" description="Disordered" evidence="2">
    <location>
        <begin position="56"/>
        <end position="109"/>
    </location>
</feature>
<dbReference type="PANTHER" id="PTHR33223:SF10">
    <property type="entry name" value="AMINOTRANSFERASE-LIKE PLANT MOBILE DOMAIN-CONTAINING PROTEIN"/>
    <property type="match status" value="1"/>
</dbReference>
<dbReference type="InterPro" id="IPR021109">
    <property type="entry name" value="Peptidase_aspartic_dom_sf"/>
</dbReference>
<name>A0A6I9U1W1_SESIN</name>
<evidence type="ECO:0000313" key="4">
    <source>
        <dbReference type="Proteomes" id="UP000504604"/>
    </source>
</evidence>
<feature type="compositionally biased region" description="Basic and acidic residues" evidence="2">
    <location>
        <begin position="322"/>
        <end position="352"/>
    </location>
</feature>
<feature type="compositionally biased region" description="Basic and acidic residues" evidence="2">
    <location>
        <begin position="435"/>
        <end position="457"/>
    </location>
</feature>
<protein>
    <submittedName>
        <fullName evidence="5">Uncharacterized protein LOC105171199</fullName>
    </submittedName>
</protein>
<evidence type="ECO:0000256" key="2">
    <source>
        <dbReference type="SAM" id="MobiDB-lite"/>
    </source>
</evidence>
<proteinExistence type="predicted"/>
<feature type="region of interest" description="Disordered" evidence="2">
    <location>
        <begin position="1"/>
        <end position="22"/>
    </location>
</feature>
<feature type="region of interest" description="Disordered" evidence="2">
    <location>
        <begin position="435"/>
        <end position="487"/>
    </location>
</feature>
<dbReference type="Proteomes" id="UP000504604">
    <property type="component" value="Linkage group LG9"/>
</dbReference>
<feature type="region of interest" description="Disordered" evidence="2">
    <location>
        <begin position="670"/>
        <end position="690"/>
    </location>
</feature>
<dbReference type="PANTHER" id="PTHR33223">
    <property type="entry name" value="CCHC-TYPE DOMAIN-CONTAINING PROTEIN"/>
    <property type="match status" value="1"/>
</dbReference>
<dbReference type="Gene3D" id="2.40.70.10">
    <property type="entry name" value="Acid Proteases"/>
    <property type="match status" value="1"/>
</dbReference>
<dbReference type="KEGG" id="sind:105171199"/>
<dbReference type="AlphaFoldDB" id="A0A6I9U1W1"/>
<gene>
    <name evidence="5" type="primary">LOC105171199</name>
</gene>
<reference evidence="5" key="1">
    <citation type="submission" date="2025-08" db="UniProtKB">
        <authorList>
            <consortium name="RefSeq"/>
        </authorList>
    </citation>
    <scope>IDENTIFICATION</scope>
</reference>
<keyword evidence="4" id="KW-1185">Reference proteome</keyword>
<dbReference type="OrthoDB" id="1751727at2759"/>
<feature type="domain" description="Retrotransposon gag" evidence="3">
    <location>
        <begin position="194"/>
        <end position="285"/>
    </location>
</feature>
<evidence type="ECO:0000259" key="3">
    <source>
        <dbReference type="Pfam" id="PF03732"/>
    </source>
</evidence>
<keyword evidence="1" id="KW-0175">Coiled coil</keyword>
<dbReference type="Pfam" id="PF03732">
    <property type="entry name" value="Retrotrans_gag"/>
    <property type="match status" value="1"/>
</dbReference>
<dbReference type="CDD" id="cd00303">
    <property type="entry name" value="retropepsin_like"/>
    <property type="match status" value="1"/>
</dbReference>
<feature type="region of interest" description="Disordered" evidence="2">
    <location>
        <begin position="322"/>
        <end position="354"/>
    </location>
</feature>
<evidence type="ECO:0000256" key="1">
    <source>
        <dbReference type="SAM" id="Coils"/>
    </source>
</evidence>